<dbReference type="SMART" id="SM00367">
    <property type="entry name" value="LRR_CC"/>
    <property type="match status" value="5"/>
</dbReference>
<dbReference type="InterPro" id="IPR050836">
    <property type="entry name" value="SDS22/Internalin_LRR"/>
</dbReference>
<organism evidence="4 5">
    <name type="scientific">Leptomonas seymouri</name>
    <dbReference type="NCBI Taxonomy" id="5684"/>
    <lineage>
        <taxon>Eukaryota</taxon>
        <taxon>Discoba</taxon>
        <taxon>Euglenozoa</taxon>
        <taxon>Kinetoplastea</taxon>
        <taxon>Metakinetoplastina</taxon>
        <taxon>Trypanosomatida</taxon>
        <taxon>Trypanosomatidae</taxon>
        <taxon>Leishmaniinae</taxon>
        <taxon>Leptomonas</taxon>
    </lineage>
</organism>
<evidence type="ECO:0008006" key="6">
    <source>
        <dbReference type="Google" id="ProtNLM"/>
    </source>
</evidence>
<feature type="compositionally biased region" description="Acidic residues" evidence="3">
    <location>
        <begin position="914"/>
        <end position="929"/>
    </location>
</feature>
<dbReference type="Gene3D" id="3.80.10.10">
    <property type="entry name" value="Ribonuclease Inhibitor"/>
    <property type="match status" value="5"/>
</dbReference>
<reference evidence="4 5" key="1">
    <citation type="journal article" date="2015" name="PLoS Pathog.">
        <title>Leptomonas seymouri: Adaptations to the Dixenous Life Cycle Analyzed by Genome Sequencing, Transcriptome Profiling and Co-infection with Leishmania donovani.</title>
        <authorList>
            <person name="Kraeva N."/>
            <person name="Butenko A."/>
            <person name="Hlavacova J."/>
            <person name="Kostygov A."/>
            <person name="Myskova J."/>
            <person name="Grybchuk D."/>
            <person name="Lestinova T."/>
            <person name="Votypka J."/>
            <person name="Volf P."/>
            <person name="Opperdoes F."/>
            <person name="Flegontov P."/>
            <person name="Lukes J."/>
            <person name="Yurchenko V."/>
        </authorList>
    </citation>
    <scope>NUCLEOTIDE SEQUENCE [LARGE SCALE GENOMIC DNA]</scope>
    <source>
        <strain evidence="4 5">ATCC 30220</strain>
    </source>
</reference>
<keyword evidence="5" id="KW-1185">Reference proteome</keyword>
<name>A0A0N0P813_LEPSE</name>
<dbReference type="InterPro" id="IPR006553">
    <property type="entry name" value="Leu-rich_rpt_Cys-con_subtyp"/>
</dbReference>
<dbReference type="AlphaFoldDB" id="A0A0N0P813"/>
<dbReference type="OrthoDB" id="272161at2759"/>
<gene>
    <name evidence="4" type="ORF">ABL78_1871</name>
</gene>
<dbReference type="InterPro" id="IPR032675">
    <property type="entry name" value="LRR_dom_sf"/>
</dbReference>
<accession>A0A0N0P813</accession>
<comment type="caution">
    <text evidence="4">The sequence shown here is derived from an EMBL/GenBank/DDBJ whole genome shotgun (WGS) entry which is preliminary data.</text>
</comment>
<protein>
    <recommendedName>
        <fullName evidence="6">Leucine-rich repeat protein (LRRP)</fullName>
    </recommendedName>
</protein>
<evidence type="ECO:0000256" key="1">
    <source>
        <dbReference type="ARBA" id="ARBA00022614"/>
    </source>
</evidence>
<evidence type="ECO:0000256" key="3">
    <source>
        <dbReference type="SAM" id="MobiDB-lite"/>
    </source>
</evidence>
<keyword evidence="1" id="KW-0433">Leucine-rich repeat</keyword>
<evidence type="ECO:0000313" key="5">
    <source>
        <dbReference type="Proteomes" id="UP000038009"/>
    </source>
</evidence>
<dbReference type="EMBL" id="LJSK01000034">
    <property type="protein sequence ID" value="KPI88987.1"/>
    <property type="molecule type" value="Genomic_DNA"/>
</dbReference>
<dbReference type="SUPFAM" id="SSF52047">
    <property type="entry name" value="RNI-like"/>
    <property type="match status" value="2"/>
</dbReference>
<dbReference type="SUPFAM" id="SSF52058">
    <property type="entry name" value="L domain-like"/>
    <property type="match status" value="1"/>
</dbReference>
<dbReference type="InterPro" id="IPR001611">
    <property type="entry name" value="Leu-rich_rpt"/>
</dbReference>
<evidence type="ECO:0000313" key="4">
    <source>
        <dbReference type="EMBL" id="KPI88987.1"/>
    </source>
</evidence>
<keyword evidence="2" id="KW-0677">Repeat</keyword>
<evidence type="ECO:0000256" key="2">
    <source>
        <dbReference type="ARBA" id="ARBA00022737"/>
    </source>
</evidence>
<dbReference type="VEuPathDB" id="TriTrypDB:Lsey_0034_0020"/>
<dbReference type="Pfam" id="PF13516">
    <property type="entry name" value="LRR_6"/>
    <property type="match status" value="1"/>
</dbReference>
<dbReference type="PANTHER" id="PTHR46652:SF3">
    <property type="entry name" value="LEUCINE-RICH REPEAT-CONTAINING PROTEIN 9"/>
    <property type="match status" value="1"/>
</dbReference>
<proteinExistence type="predicted"/>
<dbReference type="OMA" id="LHRCRGV"/>
<feature type="region of interest" description="Disordered" evidence="3">
    <location>
        <begin position="913"/>
        <end position="943"/>
    </location>
</feature>
<dbReference type="PANTHER" id="PTHR46652">
    <property type="entry name" value="LEUCINE-RICH REPEAT AND IQ DOMAIN-CONTAINING PROTEIN 1-RELATED"/>
    <property type="match status" value="1"/>
</dbReference>
<sequence>MDSTLSKHFGSARFVHSYERHISSHLASSSFVTINKKLSWRPSPYLFQPVLDFMVDSAPLALAAANPFLRLYVERNENTGGFKLEGYQVTPRTAGRGRNMCEACGEGAVGVRNEYGETGGVSSLEGDGDVSACGPSVYSGPYRGTNGMVVEEDGVTDGWVDEDEKSYCDDPDTPHANVDDGSGSGLHLIPFYIQGLGPPQGVSPCFNHRYPSVGVDRVLPASTRAVRLSLKSTAPSITDMRDRSCLQECWHGAAAELSLCMSIVCKSAAALHFSTLGAWWLSRYYGVSLRLHHMHPAQLPAFKEVQRTLCIKELQFEYCTLSEDFLQCISTRVDLLSLSIISCSASQEVTLRCIDSILRKGSSESKLGAFAGAVNGCAPTRSGVPLSMSALAASRQGNDASCAGVPEFRREVTNWYLSGVRSLGSLRRLRCLHILHTPLHETFLQVITTCTSLECLILHRCRGVRSLEPLQRLKQLQSLSLHGLSVTDGDVLSLGTFPALRQLVLDECRNITDLSFLAPLRHTLERLFVPRTLLSNVNMQHIGLLDKLVELDVHSLRQLTELDALKELSSLRVLKARDNLITNLGCATLRFMPSLQRLDLASCRCLTSLAAVIGPNSRWAQRLHSLNLSQTGITDEGLRCIAECTDLRYLNLSQCNAVQELSFLHKMCSLRWLHLGGTNVVETETDRHLPSARALRLLSLCGCAKISSLQFASKLPLLEYLDMESTGVTHDQLVHLSGCHKLRFLSLQHCSAISRLDPLCSLRSLLELNVSMTAVGSNAGGHGYLIFEDVEGRRSTRSESSSLASSYAKVPSSPSAPSSPSVTSVSATTTTAAAGVLRFPSIQVLHLNGCSRVARLEGLTKIFPQLRILYADRMSIASPRGNIGVGFNGLDEQRRARHAAPRQRGVRLTVSVAEESEGETVEGGEEEAEEHSGRGGLGQHNPAVANKSASQLDLVLQQYVPQPPSAPRPRTAHAAVARLHPPHQRGASCGSDVALAARMSGAAAGDAARVLRLVIRRSSLNDSMFAHMCVNFSCVTSLDLTKCVDIQSLPGIEELYALRELFLTQSSVDNDGVRATSACVSLEVLRLSECRNVTDVNCLASLQKLRALSMERTQVTNQGFEGIGYCRSLQFLSCSECRYLSDVNTLGRLRWLIELHLELTDVRDAGIRGLLKCSSLQQVYFTRCQRLTTVGEMRTVLPQLEVLDVYGTSIPTRVAGQGQQFACAVM</sequence>
<dbReference type="Proteomes" id="UP000038009">
    <property type="component" value="Unassembled WGS sequence"/>
</dbReference>